<evidence type="ECO:0000313" key="2">
    <source>
        <dbReference type="EMBL" id="TDU31834.1"/>
    </source>
</evidence>
<organism evidence="2 3">
    <name type="scientific">Panacagrimonas perspica</name>
    <dbReference type="NCBI Taxonomy" id="381431"/>
    <lineage>
        <taxon>Bacteria</taxon>
        <taxon>Pseudomonadati</taxon>
        <taxon>Pseudomonadota</taxon>
        <taxon>Gammaproteobacteria</taxon>
        <taxon>Nevskiales</taxon>
        <taxon>Nevskiaceae</taxon>
        <taxon>Panacagrimonas</taxon>
    </lineage>
</organism>
<dbReference type="PANTHER" id="PTHR39456">
    <property type="entry name" value="METAL-DEPENDENT HYDROLASE"/>
    <property type="match status" value="1"/>
</dbReference>
<proteinExistence type="predicted"/>
<accession>A0A4R7PCI9</accession>
<evidence type="ECO:0000313" key="3">
    <source>
        <dbReference type="Proteomes" id="UP000295341"/>
    </source>
</evidence>
<keyword evidence="1" id="KW-0472">Membrane</keyword>
<dbReference type="EMBL" id="SOBT01000008">
    <property type="protein sequence ID" value="TDU31834.1"/>
    <property type="molecule type" value="Genomic_DNA"/>
</dbReference>
<gene>
    <name evidence="2" type="ORF">DFR24_1216</name>
</gene>
<dbReference type="Proteomes" id="UP000295341">
    <property type="component" value="Unassembled WGS sequence"/>
</dbReference>
<dbReference type="RefSeq" id="WP_133880391.1">
    <property type="nucleotide sequence ID" value="NZ_MWIN01000012.1"/>
</dbReference>
<dbReference type="AlphaFoldDB" id="A0A4R7PCI9"/>
<dbReference type="OrthoDB" id="4760165at2"/>
<protein>
    <recommendedName>
        <fullName evidence="4">Metal-dependent hydrolase</fullName>
    </recommendedName>
</protein>
<evidence type="ECO:0000256" key="1">
    <source>
        <dbReference type="SAM" id="Phobius"/>
    </source>
</evidence>
<comment type="caution">
    <text evidence="2">The sequence shown here is derived from an EMBL/GenBank/DDBJ whole genome shotgun (WGS) entry which is preliminary data.</text>
</comment>
<sequence length="289" mass="32530">MIPTRRDLKFHLPLEAASHWHHEGAVLTHFINAMSLTFPEGERFFIHTLRHYRDRIEDPLLQEAVTAFIGQEAMHGREHAEYNALLSQVGLPAEEIEAEVTSFFKALKAWLPPAAQLSITIAQEHFTAIVAEALLRDPALIAGADPRLAALWRWHALEEIEHKAVAFDVYETSVGRSLPAYALRTTSMLTTTAGFLLMVLWCQGRMMIADQRAGARKGVRSFLKVMLSPRSGLVRRLAGPWLEYFKPEFHPWDHDNGELLEEMERLVERLNGSPDNASAAAAEPLRAVA</sequence>
<name>A0A4R7PCI9_9GAMM</name>
<evidence type="ECO:0008006" key="4">
    <source>
        <dbReference type="Google" id="ProtNLM"/>
    </source>
</evidence>
<keyword evidence="1" id="KW-0812">Transmembrane</keyword>
<dbReference type="InterPro" id="IPR016516">
    <property type="entry name" value="UCP07580"/>
</dbReference>
<keyword evidence="1" id="KW-1133">Transmembrane helix</keyword>
<dbReference type="PANTHER" id="PTHR39456:SF1">
    <property type="entry name" value="METAL-DEPENDENT HYDROLASE"/>
    <property type="match status" value="1"/>
</dbReference>
<keyword evidence="3" id="KW-1185">Reference proteome</keyword>
<reference evidence="2 3" key="1">
    <citation type="submission" date="2019-03" db="EMBL/GenBank/DDBJ databases">
        <title>Genomic Encyclopedia of Type Strains, Phase IV (KMG-IV): sequencing the most valuable type-strain genomes for metagenomic binning, comparative biology and taxonomic classification.</title>
        <authorList>
            <person name="Goeker M."/>
        </authorList>
    </citation>
    <scope>NUCLEOTIDE SEQUENCE [LARGE SCALE GENOMIC DNA]</scope>
    <source>
        <strain evidence="2 3">DSM 26377</strain>
    </source>
</reference>
<dbReference type="Pfam" id="PF10118">
    <property type="entry name" value="Metal_hydrol"/>
    <property type="match status" value="1"/>
</dbReference>
<feature type="transmembrane region" description="Helical" evidence="1">
    <location>
        <begin position="181"/>
        <end position="202"/>
    </location>
</feature>
<dbReference type="PIRSF" id="PIRSF007580">
    <property type="entry name" value="UCP07580"/>
    <property type="match status" value="1"/>
</dbReference>